<protein>
    <submittedName>
        <fullName evidence="2">DNA segregation ATPase FtsK/SpoIIIE-like protein</fullName>
    </submittedName>
</protein>
<dbReference type="GO" id="GO:0003677">
    <property type="term" value="F:DNA binding"/>
    <property type="evidence" value="ECO:0007669"/>
    <property type="project" value="InterPro"/>
</dbReference>
<reference evidence="2 3" key="1">
    <citation type="submission" date="2020-08" db="EMBL/GenBank/DDBJ databases">
        <title>Genomic Encyclopedia of Type Strains, Phase IV (KMG-IV): sequencing the most valuable type-strain genomes for metagenomic binning, comparative biology and taxonomic classification.</title>
        <authorList>
            <person name="Goeker M."/>
        </authorList>
    </citation>
    <scope>NUCLEOTIDE SEQUENCE [LARGE SCALE GENOMIC DNA]</scope>
    <source>
        <strain evidence="2 3">DSM 43350</strain>
    </source>
</reference>
<dbReference type="AlphaFoldDB" id="A0A7W9WI33"/>
<keyword evidence="3" id="KW-1185">Reference proteome</keyword>
<dbReference type="Proteomes" id="UP000591537">
    <property type="component" value="Unassembled WGS sequence"/>
</dbReference>
<dbReference type="GO" id="GO:0005524">
    <property type="term" value="F:ATP binding"/>
    <property type="evidence" value="ECO:0007669"/>
    <property type="project" value="InterPro"/>
</dbReference>
<dbReference type="Pfam" id="PF01580">
    <property type="entry name" value="FtsK_SpoIIIE"/>
    <property type="match status" value="1"/>
</dbReference>
<accession>A0A7W9WI33</accession>
<evidence type="ECO:0000313" key="3">
    <source>
        <dbReference type="Proteomes" id="UP000591537"/>
    </source>
</evidence>
<name>A0A7W9WI33_9ACTN</name>
<dbReference type="InterPro" id="IPR002543">
    <property type="entry name" value="FtsK_dom"/>
</dbReference>
<feature type="domain" description="FtsK" evidence="1">
    <location>
        <begin position="3"/>
        <end position="53"/>
    </location>
</feature>
<evidence type="ECO:0000259" key="1">
    <source>
        <dbReference type="Pfam" id="PF01580"/>
    </source>
</evidence>
<evidence type="ECO:0000313" key="2">
    <source>
        <dbReference type="EMBL" id="MBB6077015.1"/>
    </source>
</evidence>
<gene>
    <name evidence="2" type="ORF">HNR57_002930</name>
</gene>
<comment type="caution">
    <text evidence="2">The sequence shown here is derived from an EMBL/GenBank/DDBJ whole genome shotgun (WGS) entry which is preliminary data.</text>
</comment>
<dbReference type="EMBL" id="JACHGV010000004">
    <property type="protein sequence ID" value="MBB6077015.1"/>
    <property type="molecule type" value="Genomic_DNA"/>
</dbReference>
<proteinExistence type="predicted"/>
<dbReference type="InterPro" id="IPR027417">
    <property type="entry name" value="P-loop_NTPase"/>
</dbReference>
<organism evidence="2 3">
    <name type="scientific">Streptomyces paradoxus</name>
    <dbReference type="NCBI Taxonomy" id="66375"/>
    <lineage>
        <taxon>Bacteria</taxon>
        <taxon>Bacillati</taxon>
        <taxon>Actinomycetota</taxon>
        <taxon>Actinomycetes</taxon>
        <taxon>Kitasatosporales</taxon>
        <taxon>Streptomycetaceae</taxon>
        <taxon>Streptomyces</taxon>
    </lineage>
</organism>
<sequence length="65" mass="7186">MVLLGIDCKRVVELAPFAHRLSALATDPEQAAELLPVLVREMEDRYDLIKARQGISPGTPDELIT</sequence>
<dbReference type="Gene3D" id="3.40.50.300">
    <property type="entry name" value="P-loop containing nucleotide triphosphate hydrolases"/>
    <property type="match status" value="1"/>
</dbReference>